<proteinExistence type="predicted"/>
<dbReference type="PROSITE" id="PS51257">
    <property type="entry name" value="PROKAR_LIPOPROTEIN"/>
    <property type="match status" value="1"/>
</dbReference>
<name>A0A0F9DL60_9ZZZZ</name>
<dbReference type="AlphaFoldDB" id="A0A0F9DL60"/>
<sequence length="52" mass="5359">MPAKLTVAILLLTLGACAPLDRAEPTGSVGFTGVGGDRPVIFPAHVLVYQPQ</sequence>
<comment type="caution">
    <text evidence="1">The sequence shown here is derived from an EMBL/GenBank/DDBJ whole genome shotgun (WGS) entry which is preliminary data.</text>
</comment>
<gene>
    <name evidence="1" type="ORF">LCGC14_2184820</name>
</gene>
<organism evidence="1">
    <name type="scientific">marine sediment metagenome</name>
    <dbReference type="NCBI Taxonomy" id="412755"/>
    <lineage>
        <taxon>unclassified sequences</taxon>
        <taxon>metagenomes</taxon>
        <taxon>ecological metagenomes</taxon>
    </lineage>
</organism>
<reference evidence="1" key="1">
    <citation type="journal article" date="2015" name="Nature">
        <title>Complex archaea that bridge the gap between prokaryotes and eukaryotes.</title>
        <authorList>
            <person name="Spang A."/>
            <person name="Saw J.H."/>
            <person name="Jorgensen S.L."/>
            <person name="Zaremba-Niedzwiedzka K."/>
            <person name="Martijn J."/>
            <person name="Lind A.E."/>
            <person name="van Eijk R."/>
            <person name="Schleper C."/>
            <person name="Guy L."/>
            <person name="Ettema T.J."/>
        </authorList>
    </citation>
    <scope>NUCLEOTIDE SEQUENCE</scope>
</reference>
<evidence type="ECO:0000313" key="1">
    <source>
        <dbReference type="EMBL" id="KKL62478.1"/>
    </source>
</evidence>
<dbReference type="EMBL" id="LAZR01028478">
    <property type="protein sequence ID" value="KKL62478.1"/>
    <property type="molecule type" value="Genomic_DNA"/>
</dbReference>
<accession>A0A0F9DL60</accession>
<protein>
    <submittedName>
        <fullName evidence="1">Uncharacterized protein</fullName>
    </submittedName>
</protein>